<sequence length="36" mass="3915">MTPSRPLKASKTTRVLKMLAKPKGISLEVICTATGW</sequence>
<dbReference type="EMBL" id="JAABNT010000020">
    <property type="protein sequence ID" value="NEK24735.1"/>
    <property type="molecule type" value="Genomic_DNA"/>
</dbReference>
<keyword evidence="2" id="KW-1185">Reference proteome</keyword>
<protein>
    <submittedName>
        <fullName evidence="1">DUF3489 domain-containing protein</fullName>
    </submittedName>
</protein>
<evidence type="ECO:0000313" key="2">
    <source>
        <dbReference type="Proteomes" id="UP000468591"/>
    </source>
</evidence>
<proteinExistence type="predicted"/>
<evidence type="ECO:0000313" key="1">
    <source>
        <dbReference type="EMBL" id="NEK24735.1"/>
    </source>
</evidence>
<dbReference type="AlphaFoldDB" id="A0A6P0CIA8"/>
<name>A0A6P0CIA8_9RHOB</name>
<dbReference type="Pfam" id="PF11994">
    <property type="entry name" value="DUF3489"/>
    <property type="match status" value="1"/>
</dbReference>
<gene>
    <name evidence="1" type="ORF">GV827_20375</name>
</gene>
<dbReference type="InterPro" id="IPR021880">
    <property type="entry name" value="DUF3489"/>
</dbReference>
<reference evidence="1 2" key="1">
    <citation type="submission" date="2020-01" db="EMBL/GenBank/DDBJ databases">
        <title>Sulfitobacter sediminilitoris sp. nov., isolated from a tidal flat.</title>
        <authorList>
            <person name="Park S."/>
            <person name="Yoon J.-H."/>
        </authorList>
    </citation>
    <scope>NUCLEOTIDE SEQUENCE [LARGE SCALE GENOMIC DNA]</scope>
    <source>
        <strain evidence="1 2">JBTF-M27</strain>
    </source>
</reference>
<organism evidence="1 2">
    <name type="scientific">Sulfitobacter sediminilitoris</name>
    <dbReference type="NCBI Taxonomy" id="2698830"/>
    <lineage>
        <taxon>Bacteria</taxon>
        <taxon>Pseudomonadati</taxon>
        <taxon>Pseudomonadota</taxon>
        <taxon>Alphaproteobacteria</taxon>
        <taxon>Rhodobacterales</taxon>
        <taxon>Roseobacteraceae</taxon>
        <taxon>Sulfitobacter</taxon>
    </lineage>
</organism>
<accession>A0A6P0CIA8</accession>
<dbReference type="Proteomes" id="UP000468591">
    <property type="component" value="Unassembled WGS sequence"/>
</dbReference>
<comment type="caution">
    <text evidence="1">The sequence shown here is derived from an EMBL/GenBank/DDBJ whole genome shotgun (WGS) entry which is preliminary data.</text>
</comment>
<dbReference type="RefSeq" id="WP_164355658.1">
    <property type="nucleotide sequence ID" value="NZ_JAABNT010000020.1"/>
</dbReference>